<dbReference type="Gene3D" id="1.25.40.10">
    <property type="entry name" value="Tetratricopeptide repeat domain"/>
    <property type="match status" value="1"/>
</dbReference>
<evidence type="ECO:0000313" key="1">
    <source>
        <dbReference type="EMBL" id="PZO57845.1"/>
    </source>
</evidence>
<dbReference type="SUPFAM" id="SSF48452">
    <property type="entry name" value="TPR-like"/>
    <property type="match status" value="1"/>
</dbReference>
<protein>
    <recommendedName>
        <fullName evidence="3">Fibronectin type-III domain-containing protein</fullName>
    </recommendedName>
</protein>
<accession>A0A2W4ZI78</accession>
<dbReference type="SUPFAM" id="SSF49265">
    <property type="entry name" value="Fibronectin type III"/>
    <property type="match status" value="1"/>
</dbReference>
<dbReference type="InterPro" id="IPR011990">
    <property type="entry name" value="TPR-like_helical_dom_sf"/>
</dbReference>
<evidence type="ECO:0000313" key="2">
    <source>
        <dbReference type="Proteomes" id="UP000249794"/>
    </source>
</evidence>
<dbReference type="AlphaFoldDB" id="A0A2W4ZI78"/>
<reference evidence="2" key="1">
    <citation type="submission" date="2018-04" db="EMBL/GenBank/DDBJ databases">
        <authorList>
            <person name="Cornet L."/>
        </authorList>
    </citation>
    <scope>NUCLEOTIDE SEQUENCE [LARGE SCALE GENOMIC DNA]</scope>
</reference>
<dbReference type="Proteomes" id="UP000249794">
    <property type="component" value="Unassembled WGS sequence"/>
</dbReference>
<dbReference type="InterPro" id="IPR036116">
    <property type="entry name" value="FN3_sf"/>
</dbReference>
<proteinExistence type="predicted"/>
<dbReference type="Gene3D" id="2.60.40.10">
    <property type="entry name" value="Immunoglobulins"/>
    <property type="match status" value="1"/>
</dbReference>
<dbReference type="EMBL" id="QBMP01000043">
    <property type="protein sequence ID" value="PZO57845.1"/>
    <property type="molecule type" value="Genomic_DNA"/>
</dbReference>
<comment type="caution">
    <text evidence="1">The sequence shown here is derived from an EMBL/GenBank/DDBJ whole genome shotgun (WGS) entry which is preliminary data.</text>
</comment>
<evidence type="ECO:0008006" key="3">
    <source>
        <dbReference type="Google" id="ProtNLM"/>
    </source>
</evidence>
<name>A0A2W4ZI78_9CYAN</name>
<dbReference type="InterPro" id="IPR013783">
    <property type="entry name" value="Ig-like_fold"/>
</dbReference>
<sequence>MLTSDDLLNVPVGAEVVLLCPDGNRRDWLGAGINNVGSVCPGTPRRYRPSFGISDQWGAADPTKPYVISPRAGQVLTTTPELSWNAVAEAQQYEVTIRQRQGGEWVDLWTTTSRYASLCYPSNQSELEPGKEYTLQVSVAGDPEHTEVLLEQPIFSLVVGEEKQDLEDAIAAVKSLDIDPAAKTLILVEDVYPQYKLFAQGINDLKALIDSGYETAQVHRLLGDYAVRTGLELPAEESYLQAIQLAAAADTPEEEALASWGLGTVYSRVRKIESARTYLQKAEEIATEIGHTDLIASIQSELDRVESKE</sequence>
<organism evidence="1 2">
    <name type="scientific">Phormidesmis priestleyi</name>
    <dbReference type="NCBI Taxonomy" id="268141"/>
    <lineage>
        <taxon>Bacteria</taxon>
        <taxon>Bacillati</taxon>
        <taxon>Cyanobacteriota</taxon>
        <taxon>Cyanophyceae</taxon>
        <taxon>Leptolyngbyales</taxon>
        <taxon>Leptolyngbyaceae</taxon>
        <taxon>Phormidesmis</taxon>
    </lineage>
</organism>
<gene>
    <name evidence="1" type="ORF">DCF15_06190</name>
</gene>
<reference evidence="1 2" key="2">
    <citation type="submission" date="2018-06" db="EMBL/GenBank/DDBJ databases">
        <title>Metagenomic assembly of (sub)arctic Cyanobacteria and their associated microbiome from non-axenic cultures.</title>
        <authorList>
            <person name="Baurain D."/>
        </authorList>
    </citation>
    <scope>NUCLEOTIDE SEQUENCE [LARGE SCALE GENOMIC DNA]</scope>
    <source>
        <strain evidence="1">ULC027bin1</strain>
    </source>
</reference>